<proteinExistence type="inferred from homology"/>
<dbReference type="HOGENOM" id="CLU_049046_1_0_1"/>
<dbReference type="InterPro" id="IPR015310">
    <property type="entry name" value="AHSA1-like_N"/>
</dbReference>
<dbReference type="SUPFAM" id="SSF103111">
    <property type="entry name" value="Activator of Hsp90 ATPase, Aha1"/>
    <property type="match status" value="1"/>
</dbReference>
<dbReference type="SMART" id="SM01000">
    <property type="entry name" value="Aha1_N"/>
    <property type="match status" value="1"/>
</dbReference>
<dbReference type="InParanoid" id="G4TVM4"/>
<feature type="compositionally biased region" description="Polar residues" evidence="2">
    <location>
        <begin position="180"/>
        <end position="189"/>
    </location>
</feature>
<evidence type="ECO:0000313" key="5">
    <source>
        <dbReference type="EMBL" id="CCA75367.1"/>
    </source>
</evidence>
<reference evidence="5 6" key="1">
    <citation type="journal article" date="2011" name="PLoS Pathog.">
        <title>Endophytic Life Strategies Decoded by Genome and Transcriptome Analyses of the Mutualistic Root Symbiont Piriformospora indica.</title>
        <authorList>
            <person name="Zuccaro A."/>
            <person name="Lahrmann U."/>
            <person name="Guldener U."/>
            <person name="Langen G."/>
            <person name="Pfiffi S."/>
            <person name="Biedenkopf D."/>
            <person name="Wong P."/>
            <person name="Samans B."/>
            <person name="Grimm C."/>
            <person name="Basiewicz M."/>
            <person name="Murat C."/>
            <person name="Martin F."/>
            <person name="Kogel K.H."/>
        </authorList>
    </citation>
    <scope>NUCLEOTIDE SEQUENCE [LARGE SCALE GENOMIC DNA]</scope>
    <source>
        <strain evidence="5 6">DSM 11827</strain>
    </source>
</reference>
<dbReference type="CDD" id="cd08892">
    <property type="entry name" value="SRPBCC_Aha1"/>
    <property type="match status" value="1"/>
</dbReference>
<dbReference type="OrthoDB" id="567237at2759"/>
<dbReference type="InterPro" id="IPR013538">
    <property type="entry name" value="ASHA1/2-like_C"/>
</dbReference>
<feature type="compositionally biased region" description="Polar residues" evidence="2">
    <location>
        <begin position="159"/>
        <end position="171"/>
    </location>
</feature>
<evidence type="ECO:0000256" key="2">
    <source>
        <dbReference type="SAM" id="MobiDB-lite"/>
    </source>
</evidence>
<name>G4TVM4_SERID</name>
<keyword evidence="6" id="KW-1185">Reference proteome</keyword>
<dbReference type="Gene3D" id="3.15.10.20">
    <property type="entry name" value="Activator of Hsp90 ATPase Aha1, N-terminal domain"/>
    <property type="match status" value="1"/>
</dbReference>
<keyword evidence="3" id="KW-0812">Transmembrane</keyword>
<dbReference type="InterPro" id="IPR036338">
    <property type="entry name" value="Aha1"/>
</dbReference>
<sequence length="379" mass="41086">MSMPHSTANWHWKTKYVGPWAKEWFSKELAGASSEQGDSSVTVVRVTEVEGDVELGQRKSKLITIYDCRVVVEWNASGKDDTSIKGTCVIPEVSHENTLDGVSDYTYEYTKTTSKGDGKAVDALFDHVRKVLPTLLEAKFKAFPQALLETHGKDLTVVTDDTPNASGTATPVQPKAAPAPSSTKTSGKQTTVSVVNTATVTVSGRFMASADDLYSLLTDEKRIPMWSRAPAQSNPSPGGAFSLFSGGVTGKYVELDPPKKTVQEWRLTGGGWPDNHYGTLTTTFNQESDSTNVEFSLKGVPKGKEEEVERGLEGYYIRGLKSMGYVQVSHYEPSSPLRTSKPVASQQKSIDWKGFAAFAIAGLVLVASILPAFMGAGRR</sequence>
<feature type="region of interest" description="Disordered" evidence="2">
    <location>
        <begin position="159"/>
        <end position="190"/>
    </location>
</feature>
<dbReference type="GO" id="GO:0005829">
    <property type="term" value="C:cytosol"/>
    <property type="evidence" value="ECO:0007669"/>
    <property type="project" value="TreeGrafter"/>
</dbReference>
<dbReference type="GO" id="GO:0051087">
    <property type="term" value="F:protein-folding chaperone binding"/>
    <property type="evidence" value="ECO:0007669"/>
    <property type="project" value="InterPro"/>
</dbReference>
<evidence type="ECO:0000256" key="3">
    <source>
        <dbReference type="SAM" id="Phobius"/>
    </source>
</evidence>
<dbReference type="Gene3D" id="3.30.530.20">
    <property type="match status" value="1"/>
</dbReference>
<evidence type="ECO:0000256" key="1">
    <source>
        <dbReference type="ARBA" id="ARBA00006817"/>
    </source>
</evidence>
<dbReference type="FunCoup" id="G4TVM4">
    <property type="interactions" value="722"/>
</dbReference>
<evidence type="ECO:0000259" key="4">
    <source>
        <dbReference type="SMART" id="SM01000"/>
    </source>
</evidence>
<dbReference type="STRING" id="1109443.G4TVM4"/>
<keyword evidence="3" id="KW-0472">Membrane</keyword>
<dbReference type="InterPro" id="IPR023393">
    <property type="entry name" value="START-like_dom_sf"/>
</dbReference>
<dbReference type="Proteomes" id="UP000007148">
    <property type="component" value="Unassembled WGS sequence"/>
</dbReference>
<keyword evidence="3" id="KW-1133">Transmembrane helix</keyword>
<dbReference type="eggNOG" id="KOG2936">
    <property type="taxonomic scope" value="Eukaryota"/>
</dbReference>
<dbReference type="Pfam" id="PF08327">
    <property type="entry name" value="AHSA1"/>
    <property type="match status" value="1"/>
</dbReference>
<gene>
    <name evidence="5" type="ORF">PIIN_09351</name>
</gene>
<dbReference type="EMBL" id="CAFZ01000438">
    <property type="protein sequence ID" value="CCA75367.1"/>
    <property type="molecule type" value="Genomic_DNA"/>
</dbReference>
<evidence type="ECO:0000313" key="6">
    <source>
        <dbReference type="Proteomes" id="UP000007148"/>
    </source>
</evidence>
<dbReference type="SUPFAM" id="SSF55961">
    <property type="entry name" value="Bet v1-like"/>
    <property type="match status" value="1"/>
</dbReference>
<comment type="similarity">
    <text evidence="1">Belongs to the AHA1 family.</text>
</comment>
<protein>
    <submittedName>
        <fullName evidence="5">Related to AHA1-stress-regulated cochaperone</fullName>
    </submittedName>
</protein>
<organism evidence="5 6">
    <name type="scientific">Serendipita indica (strain DSM 11827)</name>
    <name type="common">Root endophyte fungus</name>
    <name type="synonym">Piriformospora indica</name>
    <dbReference type="NCBI Taxonomy" id="1109443"/>
    <lineage>
        <taxon>Eukaryota</taxon>
        <taxon>Fungi</taxon>
        <taxon>Dikarya</taxon>
        <taxon>Basidiomycota</taxon>
        <taxon>Agaricomycotina</taxon>
        <taxon>Agaricomycetes</taxon>
        <taxon>Sebacinales</taxon>
        <taxon>Serendipitaceae</taxon>
        <taxon>Serendipita</taxon>
    </lineage>
</organism>
<dbReference type="AlphaFoldDB" id="G4TVM4"/>
<dbReference type="GO" id="GO:0006457">
    <property type="term" value="P:protein folding"/>
    <property type="evidence" value="ECO:0007669"/>
    <property type="project" value="TreeGrafter"/>
</dbReference>
<dbReference type="PANTHER" id="PTHR13009">
    <property type="entry name" value="HEAT SHOCK PROTEIN 90 HSP90 CO-CHAPERONE AHA-1"/>
    <property type="match status" value="1"/>
</dbReference>
<dbReference type="OMA" id="GDCEVNQ"/>
<dbReference type="GO" id="GO:0001671">
    <property type="term" value="F:ATPase activator activity"/>
    <property type="evidence" value="ECO:0007669"/>
    <property type="project" value="InterPro"/>
</dbReference>
<dbReference type="PANTHER" id="PTHR13009:SF22">
    <property type="entry name" value="LD43819P"/>
    <property type="match status" value="1"/>
</dbReference>
<feature type="domain" description="Activator of Hsp90 ATPase AHSA1-like N-terminal" evidence="4">
    <location>
        <begin position="14"/>
        <end position="153"/>
    </location>
</feature>
<accession>G4TVM4</accession>
<feature type="transmembrane region" description="Helical" evidence="3">
    <location>
        <begin position="355"/>
        <end position="376"/>
    </location>
</feature>
<dbReference type="Pfam" id="PF09229">
    <property type="entry name" value="Aha1_N"/>
    <property type="match status" value="1"/>
</dbReference>
<comment type="caution">
    <text evidence="5">The sequence shown here is derived from an EMBL/GenBank/DDBJ whole genome shotgun (WGS) entry which is preliminary data.</text>
</comment>